<dbReference type="PROSITE" id="PS50846">
    <property type="entry name" value="HMA_2"/>
    <property type="match status" value="1"/>
</dbReference>
<dbReference type="Pfam" id="PF00403">
    <property type="entry name" value="HMA"/>
    <property type="match status" value="1"/>
</dbReference>
<dbReference type="Gene3D" id="3.30.70.100">
    <property type="match status" value="1"/>
</dbReference>
<protein>
    <submittedName>
        <fullName evidence="3">Heavy metal transporter</fullName>
    </submittedName>
</protein>
<dbReference type="PROSITE" id="PS01047">
    <property type="entry name" value="HMA_1"/>
    <property type="match status" value="1"/>
</dbReference>
<dbReference type="GO" id="GO:0046872">
    <property type="term" value="F:metal ion binding"/>
    <property type="evidence" value="ECO:0007669"/>
    <property type="project" value="UniProtKB-KW"/>
</dbReference>
<name>A0A318MW40_9PROT</name>
<dbReference type="Proteomes" id="UP000247565">
    <property type="component" value="Unassembled WGS sequence"/>
</dbReference>
<dbReference type="CDD" id="cd00371">
    <property type="entry name" value="HMA"/>
    <property type="match status" value="1"/>
</dbReference>
<dbReference type="SUPFAM" id="SSF55008">
    <property type="entry name" value="HMA, heavy metal-associated domain"/>
    <property type="match status" value="1"/>
</dbReference>
<evidence type="ECO:0000256" key="1">
    <source>
        <dbReference type="ARBA" id="ARBA00022723"/>
    </source>
</evidence>
<evidence type="ECO:0000259" key="2">
    <source>
        <dbReference type="PROSITE" id="PS50846"/>
    </source>
</evidence>
<evidence type="ECO:0000313" key="4">
    <source>
        <dbReference type="Proteomes" id="UP000247565"/>
    </source>
</evidence>
<evidence type="ECO:0000313" key="3">
    <source>
        <dbReference type="EMBL" id="PXZ00125.1"/>
    </source>
</evidence>
<organism evidence="3 4">
    <name type="scientific">Commensalibacter melissae</name>
    <dbReference type="NCBI Taxonomy" id="2070537"/>
    <lineage>
        <taxon>Bacteria</taxon>
        <taxon>Pseudomonadati</taxon>
        <taxon>Pseudomonadota</taxon>
        <taxon>Alphaproteobacteria</taxon>
        <taxon>Acetobacterales</taxon>
        <taxon>Acetobacteraceae</taxon>
    </lineage>
</organism>
<dbReference type="InterPro" id="IPR006121">
    <property type="entry name" value="HMA_dom"/>
</dbReference>
<dbReference type="AlphaFoldDB" id="A0A318MW40"/>
<proteinExistence type="predicted"/>
<sequence>MMKIYHVEGMTCQHCVHAVKEAVEALPDVQEANVDLKTGTLKITGSVNENELKKAIEEEGYTLS</sequence>
<keyword evidence="1" id="KW-0479">Metal-binding</keyword>
<feature type="domain" description="HMA" evidence="2">
    <location>
        <begin position="1"/>
        <end position="64"/>
    </location>
</feature>
<dbReference type="InterPro" id="IPR036163">
    <property type="entry name" value="HMA_dom_sf"/>
</dbReference>
<reference evidence="3 4" key="1">
    <citation type="submission" date="2018-05" db="EMBL/GenBank/DDBJ databases">
        <title>Reference genomes for bee gut microbiota database.</title>
        <authorList>
            <person name="Ellegaard K.M."/>
        </authorList>
    </citation>
    <scope>NUCLEOTIDE SEQUENCE [LARGE SCALE GENOMIC DNA]</scope>
    <source>
        <strain evidence="3 4">ESL0284</strain>
    </source>
</reference>
<dbReference type="InterPro" id="IPR017969">
    <property type="entry name" value="Heavy-metal-associated_CS"/>
</dbReference>
<dbReference type="OrthoDB" id="9801832at2"/>
<accession>A0A318MW40</accession>
<comment type="caution">
    <text evidence="3">The sequence shown here is derived from an EMBL/GenBank/DDBJ whole genome shotgun (WGS) entry which is preliminary data.</text>
</comment>
<dbReference type="EMBL" id="QGLT01000003">
    <property type="protein sequence ID" value="PXZ00125.1"/>
    <property type="molecule type" value="Genomic_DNA"/>
</dbReference>
<gene>
    <name evidence="3" type="ORF">DK869_05665</name>
</gene>
<keyword evidence="4" id="KW-1185">Reference proteome</keyword>